<dbReference type="GO" id="GO:0003677">
    <property type="term" value="F:DNA binding"/>
    <property type="evidence" value="ECO:0007669"/>
    <property type="project" value="UniProtKB-UniRule"/>
</dbReference>
<protein>
    <submittedName>
        <fullName evidence="8">Tyrosine-type recombinase/integrase</fullName>
    </submittedName>
</protein>
<dbReference type="SUPFAM" id="SSF56349">
    <property type="entry name" value="DNA breaking-rejoining enzymes"/>
    <property type="match status" value="1"/>
</dbReference>
<keyword evidence="2 4" id="KW-0238">DNA-binding</keyword>
<evidence type="ECO:0000256" key="4">
    <source>
        <dbReference type="PROSITE-ProRule" id="PRU01248"/>
    </source>
</evidence>
<evidence type="ECO:0000256" key="2">
    <source>
        <dbReference type="ARBA" id="ARBA00023125"/>
    </source>
</evidence>
<feature type="domain" description="Tyr recombinase" evidence="6">
    <location>
        <begin position="135"/>
        <end position="291"/>
    </location>
</feature>
<organism evidence="8">
    <name type="scientific">Boseongicola sp. SB0664_bin_43</name>
    <dbReference type="NCBI Taxonomy" id="2604844"/>
    <lineage>
        <taxon>Bacteria</taxon>
        <taxon>Pseudomonadati</taxon>
        <taxon>Pseudomonadota</taxon>
        <taxon>Alphaproteobacteria</taxon>
        <taxon>Rhodobacterales</taxon>
        <taxon>Paracoccaceae</taxon>
        <taxon>Boseongicola</taxon>
    </lineage>
</organism>
<dbReference type="Gene3D" id="1.10.443.10">
    <property type="entry name" value="Intergrase catalytic core"/>
    <property type="match status" value="1"/>
</dbReference>
<proteinExistence type="predicted"/>
<dbReference type="PROSITE" id="PS51900">
    <property type="entry name" value="CB"/>
    <property type="match status" value="1"/>
</dbReference>
<dbReference type="PROSITE" id="PS51898">
    <property type="entry name" value="TYR_RECOMBINASE"/>
    <property type="match status" value="1"/>
</dbReference>
<dbReference type="Gene3D" id="1.10.150.130">
    <property type="match status" value="1"/>
</dbReference>
<evidence type="ECO:0000256" key="3">
    <source>
        <dbReference type="ARBA" id="ARBA00023172"/>
    </source>
</evidence>
<comment type="caution">
    <text evidence="8">The sequence shown here is derived from an EMBL/GenBank/DDBJ whole genome shotgun (WGS) entry which is preliminary data.</text>
</comment>
<name>A0A6B0Y0B5_9RHOB</name>
<accession>A0A6B0Y0B5</accession>
<dbReference type="InterPro" id="IPR013762">
    <property type="entry name" value="Integrase-like_cat_sf"/>
</dbReference>
<keyword evidence="1" id="KW-0229">DNA integration</keyword>
<evidence type="ECO:0000259" key="6">
    <source>
        <dbReference type="PROSITE" id="PS51898"/>
    </source>
</evidence>
<dbReference type="GO" id="GO:0015074">
    <property type="term" value="P:DNA integration"/>
    <property type="evidence" value="ECO:0007669"/>
    <property type="project" value="UniProtKB-KW"/>
</dbReference>
<dbReference type="InterPro" id="IPR010998">
    <property type="entry name" value="Integrase_recombinase_N"/>
</dbReference>
<dbReference type="SUPFAM" id="SSF47823">
    <property type="entry name" value="lambda integrase-like, N-terminal domain"/>
    <property type="match status" value="1"/>
</dbReference>
<evidence type="ECO:0000259" key="7">
    <source>
        <dbReference type="PROSITE" id="PS51900"/>
    </source>
</evidence>
<dbReference type="InterPro" id="IPR011010">
    <property type="entry name" value="DNA_brk_join_enz"/>
</dbReference>
<dbReference type="Pfam" id="PF00589">
    <property type="entry name" value="Phage_integrase"/>
    <property type="match status" value="1"/>
</dbReference>
<evidence type="ECO:0000256" key="5">
    <source>
        <dbReference type="SAM" id="MobiDB-lite"/>
    </source>
</evidence>
<keyword evidence="3" id="KW-0233">DNA recombination</keyword>
<dbReference type="AlphaFoldDB" id="A0A6B0Y0B5"/>
<feature type="region of interest" description="Disordered" evidence="5">
    <location>
        <begin position="1"/>
        <end position="21"/>
    </location>
</feature>
<reference evidence="8" key="1">
    <citation type="submission" date="2019-09" db="EMBL/GenBank/DDBJ databases">
        <title>Characterisation of the sponge microbiome using genome-centric metagenomics.</title>
        <authorList>
            <person name="Engelberts J.P."/>
            <person name="Robbins S.J."/>
            <person name="De Goeij J.M."/>
            <person name="Aranda M."/>
            <person name="Bell S.C."/>
            <person name="Webster N.S."/>
        </authorList>
    </citation>
    <scope>NUCLEOTIDE SEQUENCE</scope>
    <source>
        <strain evidence="8">SB0664_bin_43</strain>
    </source>
</reference>
<dbReference type="InterPro" id="IPR044068">
    <property type="entry name" value="CB"/>
</dbReference>
<sequence>MAPEAPSINPEAPEPGRVPESAEELERLVRAAGGALSKSTERALRSDLAIFAAWCAERGERPLPAKPETVAAFVDDRAEVRVPATVRRYVTSIGIAHRALGLERAVKSPAVRLALNRMHQRKGRRQDQATGLTWPLRQRLLEAAGERLIDDRNRALLAVAYDAMLRRAELVSLHVDDLLEELQGDGSLLVRGSKTDVEGRGEIVWVSADTVELVRTWLGRAGIVEGILFRSVGKGGRVGERLNPGQVPRIFKAMARQADLPETMAEGLSGHSARVGAAQDMVAAGIEMPAI</sequence>
<feature type="non-terminal residue" evidence="8">
    <location>
        <position position="291"/>
    </location>
</feature>
<dbReference type="InterPro" id="IPR002104">
    <property type="entry name" value="Integrase_catalytic"/>
</dbReference>
<dbReference type="EMBL" id="VXRY01000344">
    <property type="protein sequence ID" value="MXY34148.1"/>
    <property type="molecule type" value="Genomic_DNA"/>
</dbReference>
<evidence type="ECO:0000313" key="8">
    <source>
        <dbReference type="EMBL" id="MXY34148.1"/>
    </source>
</evidence>
<evidence type="ECO:0000256" key="1">
    <source>
        <dbReference type="ARBA" id="ARBA00022908"/>
    </source>
</evidence>
<dbReference type="GO" id="GO:0006310">
    <property type="term" value="P:DNA recombination"/>
    <property type="evidence" value="ECO:0007669"/>
    <property type="project" value="UniProtKB-KW"/>
</dbReference>
<gene>
    <name evidence="8" type="ORF">F4Y60_08690</name>
</gene>
<feature type="domain" description="Core-binding (CB)" evidence="7">
    <location>
        <begin position="19"/>
        <end position="101"/>
    </location>
</feature>